<dbReference type="PANTHER" id="PTHR38436:SF1">
    <property type="entry name" value="ESTER CYCLASE"/>
    <property type="match status" value="1"/>
</dbReference>
<evidence type="ECO:0000313" key="1">
    <source>
        <dbReference type="EMBL" id="GLC24424.1"/>
    </source>
</evidence>
<dbReference type="GO" id="GO:0030638">
    <property type="term" value="P:polyketide metabolic process"/>
    <property type="evidence" value="ECO:0007669"/>
    <property type="project" value="InterPro"/>
</dbReference>
<evidence type="ECO:0000313" key="2">
    <source>
        <dbReference type="Proteomes" id="UP001161325"/>
    </source>
</evidence>
<dbReference type="Pfam" id="PF07366">
    <property type="entry name" value="SnoaL"/>
    <property type="match status" value="1"/>
</dbReference>
<dbReference type="InterPro" id="IPR032710">
    <property type="entry name" value="NTF2-like_dom_sf"/>
</dbReference>
<reference evidence="1" key="1">
    <citation type="submission" date="2022-08" db="EMBL/GenBank/DDBJ databases">
        <title>Draft genome sequencing of Roseisolibacter agri AW1220.</title>
        <authorList>
            <person name="Tobiishi Y."/>
            <person name="Tonouchi A."/>
        </authorList>
    </citation>
    <scope>NUCLEOTIDE SEQUENCE</scope>
    <source>
        <strain evidence="1">AW1220</strain>
    </source>
</reference>
<dbReference type="Gene3D" id="3.10.450.50">
    <property type="match status" value="1"/>
</dbReference>
<dbReference type="Proteomes" id="UP001161325">
    <property type="component" value="Unassembled WGS sequence"/>
</dbReference>
<dbReference type="RefSeq" id="WP_284348873.1">
    <property type="nucleotide sequence ID" value="NZ_BRXS01000002.1"/>
</dbReference>
<name>A0AA37Q0T4_9BACT</name>
<gene>
    <name evidence="1" type="ORF">rosag_09370</name>
</gene>
<dbReference type="InterPro" id="IPR009959">
    <property type="entry name" value="Cyclase_SnoaL-like"/>
</dbReference>
<organism evidence="1 2">
    <name type="scientific">Roseisolibacter agri</name>
    <dbReference type="NCBI Taxonomy" id="2014610"/>
    <lineage>
        <taxon>Bacteria</taxon>
        <taxon>Pseudomonadati</taxon>
        <taxon>Gemmatimonadota</taxon>
        <taxon>Gemmatimonadia</taxon>
        <taxon>Gemmatimonadales</taxon>
        <taxon>Gemmatimonadaceae</taxon>
        <taxon>Roseisolibacter</taxon>
    </lineage>
</organism>
<sequence length="152" mass="16674">MAKSTQQDAATYTGAGQDVTTIARTLIDAYNTRDFDRLDAVIAPDAELRNVATGEVYRGADAMKRYQRNWATAFPESRVDLTTLVGCGETVTMEYVGRGRQTGPLDTPQGRIEPTGRSVELPLCDVLTVHDGRITGGRTYYDVATLLRQLGR</sequence>
<keyword evidence="2" id="KW-1185">Reference proteome</keyword>
<dbReference type="EMBL" id="BRXS01000002">
    <property type="protein sequence ID" value="GLC24424.1"/>
    <property type="molecule type" value="Genomic_DNA"/>
</dbReference>
<dbReference type="PANTHER" id="PTHR38436">
    <property type="entry name" value="POLYKETIDE CYCLASE SNOAL-LIKE DOMAIN"/>
    <property type="match status" value="1"/>
</dbReference>
<protein>
    <recommendedName>
        <fullName evidence="3">SnoaL-like polyketide cyclase</fullName>
    </recommendedName>
</protein>
<dbReference type="SUPFAM" id="SSF54427">
    <property type="entry name" value="NTF2-like"/>
    <property type="match status" value="1"/>
</dbReference>
<evidence type="ECO:0008006" key="3">
    <source>
        <dbReference type="Google" id="ProtNLM"/>
    </source>
</evidence>
<proteinExistence type="predicted"/>
<accession>A0AA37Q0T4</accession>
<dbReference type="AlphaFoldDB" id="A0AA37Q0T4"/>
<comment type="caution">
    <text evidence="1">The sequence shown here is derived from an EMBL/GenBank/DDBJ whole genome shotgun (WGS) entry which is preliminary data.</text>
</comment>